<dbReference type="RefSeq" id="WP_245726505.1">
    <property type="nucleotide sequence ID" value="NZ_FNAO01000005.1"/>
</dbReference>
<gene>
    <name evidence="1" type="ORF">SAMN05421636_10562</name>
</gene>
<accession>A0A1G7CWM5</accession>
<organism evidence="1 2">
    <name type="scientific">Pricia antarctica</name>
    <dbReference type="NCBI Taxonomy" id="641691"/>
    <lineage>
        <taxon>Bacteria</taxon>
        <taxon>Pseudomonadati</taxon>
        <taxon>Bacteroidota</taxon>
        <taxon>Flavobacteriia</taxon>
        <taxon>Flavobacteriales</taxon>
        <taxon>Flavobacteriaceae</taxon>
        <taxon>Pricia</taxon>
    </lineage>
</organism>
<name>A0A1G7CWM5_9FLAO</name>
<evidence type="ECO:0000313" key="1">
    <source>
        <dbReference type="EMBL" id="SDE43708.1"/>
    </source>
</evidence>
<reference evidence="1 2" key="1">
    <citation type="submission" date="2016-10" db="EMBL/GenBank/DDBJ databases">
        <authorList>
            <person name="de Groot N.N."/>
        </authorList>
    </citation>
    <scope>NUCLEOTIDE SEQUENCE [LARGE SCALE GENOMIC DNA]</scope>
    <source>
        <strain evidence="1 2">DSM 23421</strain>
    </source>
</reference>
<protein>
    <submittedName>
        <fullName evidence="1">Uncharacterized protein</fullName>
    </submittedName>
</protein>
<dbReference type="STRING" id="641691.SAMN05421636_10562"/>
<dbReference type="Proteomes" id="UP000199109">
    <property type="component" value="Unassembled WGS sequence"/>
</dbReference>
<evidence type="ECO:0000313" key="2">
    <source>
        <dbReference type="Proteomes" id="UP000199109"/>
    </source>
</evidence>
<sequence length="45" mass="5060">MESLGTVLSEIVQVTTIIETEHRELYKFLDEDPMTLTAAKKSFGS</sequence>
<dbReference type="AlphaFoldDB" id="A0A1G7CWM5"/>
<dbReference type="EMBL" id="FNAO01000005">
    <property type="protein sequence ID" value="SDE43708.1"/>
    <property type="molecule type" value="Genomic_DNA"/>
</dbReference>
<keyword evidence="2" id="KW-1185">Reference proteome</keyword>
<proteinExistence type="predicted"/>